<dbReference type="Proteomes" id="UP000772434">
    <property type="component" value="Unassembled WGS sequence"/>
</dbReference>
<evidence type="ECO:0000313" key="1">
    <source>
        <dbReference type="EMBL" id="KAF9059651.1"/>
    </source>
</evidence>
<organism evidence="1 2">
    <name type="scientific">Rhodocollybia butyracea</name>
    <dbReference type="NCBI Taxonomy" id="206335"/>
    <lineage>
        <taxon>Eukaryota</taxon>
        <taxon>Fungi</taxon>
        <taxon>Dikarya</taxon>
        <taxon>Basidiomycota</taxon>
        <taxon>Agaricomycotina</taxon>
        <taxon>Agaricomycetes</taxon>
        <taxon>Agaricomycetidae</taxon>
        <taxon>Agaricales</taxon>
        <taxon>Marasmiineae</taxon>
        <taxon>Omphalotaceae</taxon>
        <taxon>Rhodocollybia</taxon>
    </lineage>
</organism>
<protein>
    <submittedName>
        <fullName evidence="1">Uncharacterized protein</fullName>
    </submittedName>
</protein>
<reference evidence="1" key="1">
    <citation type="submission" date="2020-11" db="EMBL/GenBank/DDBJ databases">
        <authorList>
            <consortium name="DOE Joint Genome Institute"/>
            <person name="Ahrendt S."/>
            <person name="Riley R."/>
            <person name="Andreopoulos W."/>
            <person name="Labutti K."/>
            <person name="Pangilinan J."/>
            <person name="Ruiz-Duenas F.J."/>
            <person name="Barrasa J.M."/>
            <person name="Sanchez-Garcia M."/>
            <person name="Camarero S."/>
            <person name="Miyauchi S."/>
            <person name="Serrano A."/>
            <person name="Linde D."/>
            <person name="Babiker R."/>
            <person name="Drula E."/>
            <person name="Ayuso-Fernandez I."/>
            <person name="Pacheco R."/>
            <person name="Padilla G."/>
            <person name="Ferreira P."/>
            <person name="Barriuso J."/>
            <person name="Kellner H."/>
            <person name="Castanera R."/>
            <person name="Alfaro M."/>
            <person name="Ramirez L."/>
            <person name="Pisabarro A.G."/>
            <person name="Kuo A."/>
            <person name="Tritt A."/>
            <person name="Lipzen A."/>
            <person name="He G."/>
            <person name="Yan M."/>
            <person name="Ng V."/>
            <person name="Cullen D."/>
            <person name="Martin F."/>
            <person name="Rosso M.-N."/>
            <person name="Henrissat B."/>
            <person name="Hibbett D."/>
            <person name="Martinez A.T."/>
            <person name="Grigoriev I.V."/>
        </authorList>
    </citation>
    <scope>NUCLEOTIDE SEQUENCE</scope>
    <source>
        <strain evidence="1">AH 40177</strain>
    </source>
</reference>
<comment type="caution">
    <text evidence="1">The sequence shown here is derived from an EMBL/GenBank/DDBJ whole genome shotgun (WGS) entry which is preliminary data.</text>
</comment>
<name>A0A9P5PA98_9AGAR</name>
<gene>
    <name evidence="1" type="ORF">BDP27DRAFT_1431038</name>
</gene>
<dbReference type="AlphaFoldDB" id="A0A9P5PA98"/>
<proteinExistence type="predicted"/>
<evidence type="ECO:0000313" key="2">
    <source>
        <dbReference type="Proteomes" id="UP000772434"/>
    </source>
</evidence>
<sequence length="550" mass="60201">MSYSTSFVMKPSNMAELSLKLPRVPLPEGKSNTEEWKDTLIHSLKVHGLEDYVQKEAPEPVGSAVLQGQWKCDPAQVNLPLGGPITLVQSTFEAAGWNRFTEDPKALYKLIQRVIPSVSSNATGDMVTELGAVMALIDICPPPAKLTPSDGDKAQMEDLCMRLGGSVKLEPDLGWACSFLSAVKAGFLTQSLELDAPPPHKTYPRLRPNATRGLGGWAFTMTNLGEALVTRAPTGGRSQFKRPGVTNVGAISSDSLLGCQAFGHAWYYGLTLHGEADLRKWWALWINLRRNSHLPGSTSTQATGSQVTPIPPLGPSRHFTGDDSMRLALSYYLRATTPLLSFTEYSARQHIATLIFASGITLVEDGDIGVHEGAYLAQTCANWLDLLDPATYTSYWHGGPFTGPGADLLAVTFDGIEEAIKSYTLTGVGCMICFLYAVCSTRHRKLFYDNRPENLTVHLGKMDHDNPYVGLIHAISEPRSTFTLWEQSVDLNLQRIYDWQVNLPPTTGGFTTATNILDVGGPVCDIMRQYAGAYLVTDRVVPPLRSYFTL</sequence>
<dbReference type="EMBL" id="JADNRY010000286">
    <property type="protein sequence ID" value="KAF9059651.1"/>
    <property type="molecule type" value="Genomic_DNA"/>
</dbReference>
<accession>A0A9P5PA98</accession>
<keyword evidence="2" id="KW-1185">Reference proteome</keyword>
<dbReference type="OrthoDB" id="5219111at2759"/>